<dbReference type="OrthoDB" id="6499631at2759"/>
<proteinExistence type="predicted"/>
<dbReference type="AlphaFoldDB" id="A0A6M2D126"/>
<dbReference type="PANTHER" id="PTHR17357:SF0">
    <property type="entry name" value="GANGLIOSIDE GM2 ACTIVATOR"/>
    <property type="match status" value="1"/>
</dbReference>
<accession>A0A6M2D126</accession>
<name>A0A6M2D126_RHIMP</name>
<dbReference type="GO" id="GO:0008047">
    <property type="term" value="F:enzyme activator activity"/>
    <property type="evidence" value="ECO:0007669"/>
    <property type="project" value="InterPro"/>
</dbReference>
<evidence type="ECO:0000256" key="1">
    <source>
        <dbReference type="ARBA" id="ARBA00022729"/>
    </source>
</evidence>
<dbReference type="EMBL" id="GHWJ01006361">
    <property type="protein sequence ID" value="NOV39098.1"/>
    <property type="molecule type" value="Transcribed_RNA"/>
</dbReference>
<dbReference type="SUPFAM" id="SSF63707">
    <property type="entry name" value="Ganglioside M2 (gm2) activator"/>
    <property type="match status" value="1"/>
</dbReference>
<feature type="signal peptide" evidence="2">
    <location>
        <begin position="1"/>
        <end position="19"/>
    </location>
</feature>
<dbReference type="PANTHER" id="PTHR17357">
    <property type="entry name" value="GM2 GANGLIOSIDE ACTIVATOR PROTEIN"/>
    <property type="match status" value="1"/>
</dbReference>
<dbReference type="VEuPathDB" id="VectorBase:LOC119164274"/>
<evidence type="ECO:0000256" key="2">
    <source>
        <dbReference type="SAM" id="SignalP"/>
    </source>
</evidence>
<reference evidence="4" key="1">
    <citation type="submission" date="2019-09" db="EMBL/GenBank/DDBJ databases">
        <title>Organ-specific transcriptomic study of the physiology of the cattle tick, Rhipicephalus microplus.</title>
        <authorList>
            <person name="Tirloni L."/>
            <person name="Braz G."/>
            <person name="Gandara A.C.P."/>
            <person name="Sabadin G.A."/>
            <person name="da Silva R.M."/>
            <person name="Guizzo M.G."/>
            <person name="Machado J.A."/>
            <person name="Costa E.P."/>
            <person name="Gomes H.F."/>
            <person name="Moraes J."/>
            <person name="Mota M.B.S."/>
            <person name="Mesquita R.D."/>
            <person name="Alvarenga P.H."/>
            <person name="Alves F."/>
            <person name="Seixas A."/>
            <person name="da Fonseca R.N."/>
            <person name="Fogaca A."/>
            <person name="Logullo C."/>
            <person name="Tanaka A."/>
            <person name="Daffre S."/>
            <person name="Termignoni C."/>
            <person name="Vaz I.S.Jr."/>
            <person name="Oliveira P.L."/>
            <person name="Ribeiro J.M."/>
        </authorList>
    </citation>
    <scope>NUCLEOTIDE SEQUENCE</scope>
    <source>
        <strain evidence="4">Porto Alegre</strain>
    </source>
</reference>
<dbReference type="GO" id="GO:0006689">
    <property type="term" value="P:ganglioside catabolic process"/>
    <property type="evidence" value="ECO:0007669"/>
    <property type="project" value="InterPro"/>
</dbReference>
<feature type="domain" description="MD-2-related lipid-recognition" evidence="3">
    <location>
        <begin position="26"/>
        <end position="165"/>
    </location>
</feature>
<keyword evidence="1 2" id="KW-0732">Signal</keyword>
<dbReference type="InterPro" id="IPR003172">
    <property type="entry name" value="ML_dom"/>
</dbReference>
<protein>
    <submittedName>
        <fullName evidence="4">Putative lipocalin-8 1</fullName>
    </submittedName>
</protein>
<organism evidence="4">
    <name type="scientific">Rhipicephalus microplus</name>
    <name type="common">Cattle tick</name>
    <name type="synonym">Boophilus microplus</name>
    <dbReference type="NCBI Taxonomy" id="6941"/>
    <lineage>
        <taxon>Eukaryota</taxon>
        <taxon>Metazoa</taxon>
        <taxon>Ecdysozoa</taxon>
        <taxon>Arthropoda</taxon>
        <taxon>Chelicerata</taxon>
        <taxon>Arachnida</taxon>
        <taxon>Acari</taxon>
        <taxon>Parasitiformes</taxon>
        <taxon>Ixodida</taxon>
        <taxon>Ixodoidea</taxon>
        <taxon>Ixodidae</taxon>
        <taxon>Rhipicephalinae</taxon>
        <taxon>Rhipicephalus</taxon>
        <taxon>Boophilus</taxon>
    </lineage>
</organism>
<dbReference type="Pfam" id="PF02221">
    <property type="entry name" value="E1_DerP2_DerF2"/>
    <property type="match status" value="1"/>
</dbReference>
<evidence type="ECO:0000313" key="4">
    <source>
        <dbReference type="EMBL" id="NOV39098.1"/>
    </source>
</evidence>
<evidence type="ECO:0000259" key="3">
    <source>
        <dbReference type="Pfam" id="PF02221"/>
    </source>
</evidence>
<feature type="chain" id="PRO_5026850039" evidence="2">
    <location>
        <begin position="20"/>
        <end position="168"/>
    </location>
</feature>
<dbReference type="Gene3D" id="2.70.220.10">
    <property type="entry name" value="Ganglioside GM2 activator"/>
    <property type="match status" value="1"/>
</dbReference>
<dbReference type="InterPro" id="IPR028996">
    <property type="entry name" value="GM2-AP"/>
</dbReference>
<dbReference type="GO" id="GO:0005319">
    <property type="term" value="F:lipid transporter activity"/>
    <property type="evidence" value="ECO:0007669"/>
    <property type="project" value="TreeGrafter"/>
</dbReference>
<dbReference type="GO" id="GO:0009898">
    <property type="term" value="C:cytoplasmic side of plasma membrane"/>
    <property type="evidence" value="ECO:0007669"/>
    <property type="project" value="TreeGrafter"/>
</dbReference>
<sequence>MLSALLLVAITTYPPLARASVQTPTLKSCSSSEKVMLSDVSIRNAKLNQKMTVNFSITINEPLESNPKLQVTLTKKDGREVVCLLYIGSCTYNLCGKSNIVEQTLGESWGNKCPVPATALQKTVDVPLPSLLGTFIGKLPTTLTVRLNVTNGGKTVGCQSFKVDIAGA</sequence>
<dbReference type="InterPro" id="IPR036846">
    <property type="entry name" value="GM2-AP_sf"/>
</dbReference>